<keyword evidence="1" id="KW-0547">Nucleotide-binding</keyword>
<accession>A0ABQ4DRQ0</accession>
<gene>
    <name evidence="1" type="ORF">Cph01nite_34390</name>
</gene>
<dbReference type="Proteomes" id="UP000614741">
    <property type="component" value="Unassembled WGS sequence"/>
</dbReference>
<dbReference type="RefSeq" id="WP_203676024.1">
    <property type="nucleotide sequence ID" value="NZ_BONP01000033.1"/>
</dbReference>
<dbReference type="EMBL" id="BONP01000033">
    <property type="protein sequence ID" value="GIG41677.1"/>
    <property type="molecule type" value="Genomic_DNA"/>
</dbReference>
<organism evidence="1 2">
    <name type="scientific">Cellulomonas phragmiteti</name>
    <dbReference type="NCBI Taxonomy" id="478780"/>
    <lineage>
        <taxon>Bacteria</taxon>
        <taxon>Bacillati</taxon>
        <taxon>Actinomycetota</taxon>
        <taxon>Actinomycetes</taxon>
        <taxon>Micrococcales</taxon>
        <taxon>Cellulomonadaceae</taxon>
        <taxon>Cellulomonas</taxon>
    </lineage>
</organism>
<protein>
    <submittedName>
        <fullName evidence="1">ATP-binding protein</fullName>
    </submittedName>
</protein>
<dbReference type="Pfam" id="PF11305">
    <property type="entry name" value="DUF3107"/>
    <property type="match status" value="1"/>
</dbReference>
<evidence type="ECO:0000313" key="2">
    <source>
        <dbReference type="Proteomes" id="UP000614741"/>
    </source>
</evidence>
<dbReference type="GO" id="GO:0005524">
    <property type="term" value="F:ATP binding"/>
    <property type="evidence" value="ECO:0007669"/>
    <property type="project" value="UniProtKB-KW"/>
</dbReference>
<evidence type="ECO:0000313" key="1">
    <source>
        <dbReference type="EMBL" id="GIG41677.1"/>
    </source>
</evidence>
<dbReference type="InterPro" id="IPR021456">
    <property type="entry name" value="DUF3107"/>
</dbReference>
<keyword evidence="2" id="KW-1185">Reference proteome</keyword>
<proteinExistence type="predicted"/>
<keyword evidence="1" id="KW-0067">ATP-binding</keyword>
<reference evidence="1 2" key="1">
    <citation type="submission" date="2021-01" db="EMBL/GenBank/DDBJ databases">
        <title>Whole genome shotgun sequence of Cellulomonas phragmiteti NBRC 110785.</title>
        <authorList>
            <person name="Komaki H."/>
            <person name="Tamura T."/>
        </authorList>
    </citation>
    <scope>NUCLEOTIDE SEQUENCE [LARGE SCALE GENOMIC DNA]</scope>
    <source>
        <strain evidence="1 2">NBRC 110785</strain>
    </source>
</reference>
<comment type="caution">
    <text evidence="1">The sequence shown here is derived from an EMBL/GenBank/DDBJ whole genome shotgun (WGS) entry which is preliminary data.</text>
</comment>
<name>A0ABQ4DRQ0_9CELL</name>
<sequence>MEITIGVQHLSRELTLESDQTADEITAAVQAALAGEATTLELTDVRGRRVVVPSAVLGFVEIGAETKGRVGFGSV</sequence>